<dbReference type="Proteomes" id="UP000886752">
    <property type="component" value="Unassembled WGS sequence"/>
</dbReference>
<sequence>MSACKILAEAEDFAALRQGNGIYVDKTGFLLKFLSPQSAVATMMTHPWGFGKTLFLSMLSEFFDIRKDSRRLFAGLKISANEELCRKWMNRYPVLFLSLKGAEKPAYAQTLTRLQQIVSELCNIHGYLLSSENVDPEDREALQKYLKQEVDEDELAHSLAVLSGALCDHYGRSVIVLVDECDTPLAAAARYGYYEEMEGFMHAMLGDVLKGNRALEFGILAGCMSTGFHCWQLGNLRFRDLSVPVSAEAFGFTQGEVDRLLEDTGLSSRREEIREWYGGYCMGHEQNVFCPWSIMHCLATLQSNGRNALKACWSGSRAHIPILDFVRNNAPEVQGVQEDLARLCAGEALIRHIDSVPAYPGQESSADNFWSLLCMAGFLTRCPERSPWNAMPSLLQEMALVVPNRDVHSFFRRLEQEVAGNTGNRARKS</sequence>
<reference evidence="2" key="2">
    <citation type="submission" date="2021-04" db="EMBL/GenBank/DDBJ databases">
        <authorList>
            <person name="Gilroy R."/>
        </authorList>
    </citation>
    <scope>NUCLEOTIDE SEQUENCE</scope>
    <source>
        <strain evidence="2">ChiHecec2B26-446</strain>
    </source>
</reference>
<gene>
    <name evidence="2" type="ORF">H9894_05115</name>
</gene>
<accession>A0A9D1PXX0</accession>
<evidence type="ECO:0000313" key="2">
    <source>
        <dbReference type="EMBL" id="HIW00553.1"/>
    </source>
</evidence>
<dbReference type="PANTHER" id="PTHR34825:SF1">
    <property type="entry name" value="AAA-ATPASE-LIKE DOMAIN-CONTAINING PROTEIN"/>
    <property type="match status" value="1"/>
</dbReference>
<proteinExistence type="predicted"/>
<reference evidence="2" key="1">
    <citation type="journal article" date="2021" name="PeerJ">
        <title>Extensive microbial diversity within the chicken gut microbiome revealed by metagenomics and culture.</title>
        <authorList>
            <person name="Gilroy R."/>
            <person name="Ravi A."/>
            <person name="Getino M."/>
            <person name="Pursley I."/>
            <person name="Horton D.L."/>
            <person name="Alikhan N.F."/>
            <person name="Baker D."/>
            <person name="Gharbi K."/>
            <person name="Hall N."/>
            <person name="Watson M."/>
            <person name="Adriaenssens E.M."/>
            <person name="Foster-Nyarko E."/>
            <person name="Jarju S."/>
            <person name="Secka A."/>
            <person name="Antonio M."/>
            <person name="Oren A."/>
            <person name="Chaudhuri R.R."/>
            <person name="La Ragione R."/>
            <person name="Hildebrand F."/>
            <person name="Pallen M.J."/>
        </authorList>
    </citation>
    <scope>NUCLEOTIDE SEQUENCE</scope>
    <source>
        <strain evidence="2">ChiHecec2B26-446</strain>
    </source>
</reference>
<dbReference type="AlphaFoldDB" id="A0A9D1PXX0"/>
<dbReference type="PANTHER" id="PTHR34825">
    <property type="entry name" value="CONSERVED PROTEIN, WITH A WEAK D-GALACTARATE DEHYDRATASE/ALTRONATE HYDROLASE DOMAIN"/>
    <property type="match status" value="1"/>
</dbReference>
<organism evidence="2 3">
    <name type="scientific">Candidatus Desulfovibrio intestinipullorum</name>
    <dbReference type="NCBI Taxonomy" id="2838536"/>
    <lineage>
        <taxon>Bacteria</taxon>
        <taxon>Pseudomonadati</taxon>
        <taxon>Thermodesulfobacteriota</taxon>
        <taxon>Desulfovibrionia</taxon>
        <taxon>Desulfovibrionales</taxon>
        <taxon>Desulfovibrionaceae</taxon>
        <taxon>Desulfovibrio</taxon>
    </lineage>
</organism>
<dbReference type="EMBL" id="DXHV01000054">
    <property type="protein sequence ID" value="HIW00553.1"/>
    <property type="molecule type" value="Genomic_DNA"/>
</dbReference>
<feature type="domain" description="AAA-ATPase-like" evidence="1">
    <location>
        <begin position="11"/>
        <end position="223"/>
    </location>
</feature>
<name>A0A9D1PXX0_9BACT</name>
<comment type="caution">
    <text evidence="2">The sequence shown here is derived from an EMBL/GenBank/DDBJ whole genome shotgun (WGS) entry which is preliminary data.</text>
</comment>
<protein>
    <submittedName>
        <fullName evidence="2">AAA family ATPase</fullName>
    </submittedName>
</protein>
<dbReference type="InterPro" id="IPR018631">
    <property type="entry name" value="AAA-ATPase-like_dom"/>
</dbReference>
<dbReference type="Pfam" id="PF09820">
    <property type="entry name" value="AAA-ATPase_like"/>
    <property type="match status" value="1"/>
</dbReference>
<evidence type="ECO:0000259" key="1">
    <source>
        <dbReference type="Pfam" id="PF09820"/>
    </source>
</evidence>
<evidence type="ECO:0000313" key="3">
    <source>
        <dbReference type="Proteomes" id="UP000886752"/>
    </source>
</evidence>